<evidence type="ECO:0000313" key="16">
    <source>
        <dbReference type="Proteomes" id="UP000694941"/>
    </source>
</evidence>
<dbReference type="Proteomes" id="UP000694941">
    <property type="component" value="Unplaced"/>
</dbReference>
<proteinExistence type="inferred from homology"/>
<evidence type="ECO:0000313" key="17">
    <source>
        <dbReference type="RefSeq" id="XP_022251754.1"/>
    </source>
</evidence>
<protein>
    <recommendedName>
        <fullName evidence="5">Mitochondria-eating protein</fullName>
    </recommendedName>
    <alternativeName>
        <fullName evidence="12">Spermatogenesis-associated protein 18</fullName>
    </alternativeName>
</protein>
<evidence type="ECO:0000256" key="5">
    <source>
        <dbReference type="ARBA" id="ARBA00019863"/>
    </source>
</evidence>
<evidence type="ECO:0000256" key="2">
    <source>
        <dbReference type="ARBA" id="ARBA00004305"/>
    </source>
</evidence>
<keyword evidence="11" id="KW-0472">Membrane</keyword>
<dbReference type="Pfam" id="PF16026">
    <property type="entry name" value="MIEAP"/>
    <property type="match status" value="1"/>
</dbReference>
<dbReference type="RefSeq" id="XP_022251754.1">
    <property type="nucleotide sequence ID" value="XM_022396046.1"/>
</dbReference>
<evidence type="ECO:0000256" key="7">
    <source>
        <dbReference type="ARBA" id="ARBA00022787"/>
    </source>
</evidence>
<comment type="similarity">
    <text evidence="4">Belongs to the MIEAP family.</text>
</comment>
<keyword evidence="16" id="KW-1185">Reference proteome</keyword>
<evidence type="ECO:0000256" key="9">
    <source>
        <dbReference type="ARBA" id="ARBA00023121"/>
    </source>
</evidence>
<feature type="region of interest" description="Disordered" evidence="14">
    <location>
        <begin position="37"/>
        <end position="64"/>
    </location>
</feature>
<sequence>MPEFSYMKAIGRWCLWCCKESCLTDDEACDMCSENGRTCTSSNHTSDSNSFGRKLKDNPKQQKSNETLSDTVVFRKYFCFKNHTVSSRLILTHKQRVSYNNSGRVNEGAILNDDTRTDLWEVKSQAKEVQLLRSELNKAKKTIAAMQNRETLMKDRLAQQAQKMLDRGVKFENVSLGDRRPTALIRRYGNLYAQARVDTLDTLESFSELQSSDELKSKLLFSVVVLAFSSVQNTVSDIKSKLRHILQIPRVSVLDVNSEVASKELDASIDSYLRCTVDMFDININVEDVCSQIWATLYDYPSLKTCEGLLLYIRDCVRLAWGLTNQSPPYVISFETRTFNRNIHVRFHSSNQDSQEIKTYLWPTLLEGQNGPCVYKGVVIT</sequence>
<dbReference type="InterPro" id="IPR026169">
    <property type="entry name" value="MIEAP"/>
</dbReference>
<evidence type="ECO:0000256" key="1">
    <source>
        <dbReference type="ARBA" id="ARBA00004294"/>
    </source>
</evidence>
<keyword evidence="8 13" id="KW-0175">Coiled coil</keyword>
<keyword evidence="9" id="KW-0446">Lipid-binding</keyword>
<evidence type="ECO:0000256" key="12">
    <source>
        <dbReference type="ARBA" id="ARBA00032687"/>
    </source>
</evidence>
<feature type="compositionally biased region" description="Polar residues" evidence="14">
    <location>
        <begin position="37"/>
        <end position="51"/>
    </location>
</feature>
<name>A0ABM1T798_LIMPO</name>
<dbReference type="InterPro" id="IPR031981">
    <property type="entry name" value="MIEAP_C"/>
</dbReference>
<evidence type="ECO:0000256" key="4">
    <source>
        <dbReference type="ARBA" id="ARBA00008233"/>
    </source>
</evidence>
<evidence type="ECO:0000256" key="8">
    <source>
        <dbReference type="ARBA" id="ARBA00023054"/>
    </source>
</evidence>
<accession>A0ABM1T798</accession>
<comment type="subcellular location">
    <subcellularLocation>
        <location evidence="3">Cytoplasm</location>
    </subcellularLocation>
    <subcellularLocation>
        <location evidence="2">Mitochondrion matrix</location>
    </subcellularLocation>
    <subcellularLocation>
        <location evidence="1">Mitochondrion outer membrane</location>
    </subcellularLocation>
</comment>
<organism evidence="16 17">
    <name type="scientific">Limulus polyphemus</name>
    <name type="common">Atlantic horseshoe crab</name>
    <dbReference type="NCBI Taxonomy" id="6850"/>
    <lineage>
        <taxon>Eukaryota</taxon>
        <taxon>Metazoa</taxon>
        <taxon>Ecdysozoa</taxon>
        <taxon>Arthropoda</taxon>
        <taxon>Chelicerata</taxon>
        <taxon>Merostomata</taxon>
        <taxon>Xiphosura</taxon>
        <taxon>Limulidae</taxon>
        <taxon>Limulus</taxon>
    </lineage>
</organism>
<dbReference type="PANTHER" id="PTHR21771">
    <property type="entry name" value="MITOCHONDRIA-EATING PROTEIN-RELATED"/>
    <property type="match status" value="1"/>
</dbReference>
<gene>
    <name evidence="17" type="primary">LOC106467845</name>
</gene>
<evidence type="ECO:0000256" key="10">
    <source>
        <dbReference type="ARBA" id="ARBA00023128"/>
    </source>
</evidence>
<feature type="coiled-coil region" evidence="13">
    <location>
        <begin position="122"/>
        <end position="149"/>
    </location>
</feature>
<evidence type="ECO:0000256" key="3">
    <source>
        <dbReference type="ARBA" id="ARBA00004496"/>
    </source>
</evidence>
<evidence type="ECO:0000256" key="14">
    <source>
        <dbReference type="SAM" id="MobiDB-lite"/>
    </source>
</evidence>
<dbReference type="PANTHER" id="PTHR21771:SF1">
    <property type="entry name" value="MITOCHONDRIA-EATING PROTEIN"/>
    <property type="match status" value="1"/>
</dbReference>
<evidence type="ECO:0000259" key="15">
    <source>
        <dbReference type="Pfam" id="PF16026"/>
    </source>
</evidence>
<evidence type="ECO:0000256" key="11">
    <source>
        <dbReference type="ARBA" id="ARBA00023136"/>
    </source>
</evidence>
<keyword evidence="6" id="KW-0963">Cytoplasm</keyword>
<evidence type="ECO:0000256" key="13">
    <source>
        <dbReference type="SAM" id="Coils"/>
    </source>
</evidence>
<keyword evidence="7" id="KW-1000">Mitochondrion outer membrane</keyword>
<reference evidence="17" key="1">
    <citation type="submission" date="2025-08" db="UniProtKB">
        <authorList>
            <consortium name="RefSeq"/>
        </authorList>
    </citation>
    <scope>IDENTIFICATION</scope>
    <source>
        <tissue evidence="17">Muscle</tissue>
    </source>
</reference>
<feature type="domain" description="Mitochondria-eating protein C-terminal" evidence="15">
    <location>
        <begin position="180"/>
        <end position="381"/>
    </location>
</feature>
<keyword evidence="10" id="KW-0496">Mitochondrion</keyword>
<dbReference type="GeneID" id="106467845"/>
<evidence type="ECO:0000256" key="6">
    <source>
        <dbReference type="ARBA" id="ARBA00022490"/>
    </source>
</evidence>